<gene>
    <name evidence="1" type="ORF">UFOVP1290_378</name>
</gene>
<name>A0A6J5RTE7_9CAUD</name>
<organism evidence="1">
    <name type="scientific">uncultured Caudovirales phage</name>
    <dbReference type="NCBI Taxonomy" id="2100421"/>
    <lineage>
        <taxon>Viruses</taxon>
        <taxon>Duplodnaviria</taxon>
        <taxon>Heunggongvirae</taxon>
        <taxon>Uroviricota</taxon>
        <taxon>Caudoviricetes</taxon>
        <taxon>Peduoviridae</taxon>
        <taxon>Maltschvirus</taxon>
        <taxon>Maltschvirus maltsch</taxon>
    </lineage>
</organism>
<protein>
    <submittedName>
        <fullName evidence="1">Uncharacterized protein</fullName>
    </submittedName>
</protein>
<dbReference type="EMBL" id="LR797252">
    <property type="protein sequence ID" value="CAB4196858.1"/>
    <property type="molecule type" value="Genomic_DNA"/>
</dbReference>
<evidence type="ECO:0000313" key="1">
    <source>
        <dbReference type="EMBL" id="CAB4196858.1"/>
    </source>
</evidence>
<reference evidence="1" key="1">
    <citation type="submission" date="2020-05" db="EMBL/GenBank/DDBJ databases">
        <authorList>
            <person name="Chiriac C."/>
            <person name="Salcher M."/>
            <person name="Ghai R."/>
            <person name="Kavagutti S V."/>
        </authorList>
    </citation>
    <scope>NUCLEOTIDE SEQUENCE</scope>
</reference>
<proteinExistence type="predicted"/>
<sequence>MENTNVLEQLRNSFKDKEWFYDVGIGEFGKHTVYVNFMNLEVLTSVPNSIDGTPVYVHYASSLKVNKEQFVTDKSKPMVNIQPKITWIDEEDEPSLDLSKLTDELDRLEGICGPNILQDIFYESHDKHNAITNLSPKYPDVRLSMDKLYEEYGFDVIYGEMEV</sequence>
<accession>A0A6J5RTE7</accession>